<comment type="similarity">
    <text evidence="2">Belongs to the krueppel C2H2-type zinc-finger protein family.</text>
</comment>
<feature type="compositionally biased region" description="Basic and acidic residues" evidence="12">
    <location>
        <begin position="171"/>
        <end position="180"/>
    </location>
</feature>
<reference evidence="15" key="1">
    <citation type="submission" date="2024-04" db="EMBL/GenBank/DDBJ databases">
        <title>Salinicola lusitanus LLJ914,a marine bacterium isolated from the Okinawa Trough.</title>
        <authorList>
            <person name="Li J."/>
        </authorList>
    </citation>
    <scope>NUCLEOTIDE SEQUENCE [LARGE SCALE GENOMIC DNA]</scope>
</reference>
<dbReference type="PROSITE" id="PS00028">
    <property type="entry name" value="ZINC_FINGER_C2H2_1"/>
    <property type="match status" value="6"/>
</dbReference>
<dbReference type="AlphaFoldDB" id="A0AAW0PUY0"/>
<dbReference type="PANTHER" id="PTHR24393:SF15">
    <property type="entry name" value="IP01243P-RELATED"/>
    <property type="match status" value="1"/>
</dbReference>
<name>A0AAW0PUY0_9GOBI</name>
<comment type="subcellular location">
    <subcellularLocation>
        <location evidence="1">Nucleus</location>
    </subcellularLocation>
</comment>
<keyword evidence="10" id="KW-0539">Nucleus</keyword>
<evidence type="ECO:0000256" key="8">
    <source>
        <dbReference type="ARBA" id="ARBA00023125"/>
    </source>
</evidence>
<dbReference type="GO" id="GO:0000978">
    <property type="term" value="F:RNA polymerase II cis-regulatory region sequence-specific DNA binding"/>
    <property type="evidence" value="ECO:0007669"/>
    <property type="project" value="TreeGrafter"/>
</dbReference>
<keyword evidence="6" id="KW-0862">Zinc</keyword>
<keyword evidence="5 11" id="KW-0863">Zinc-finger</keyword>
<dbReference type="PROSITE" id="PS50157">
    <property type="entry name" value="ZINC_FINGER_C2H2_2"/>
    <property type="match status" value="6"/>
</dbReference>
<protein>
    <recommendedName>
        <fullName evidence="13">C2H2-type domain-containing protein</fullName>
    </recommendedName>
</protein>
<dbReference type="Gene3D" id="3.30.160.60">
    <property type="entry name" value="Classic Zinc Finger"/>
    <property type="match status" value="5"/>
</dbReference>
<keyword evidence="3" id="KW-0479">Metal-binding</keyword>
<evidence type="ECO:0000256" key="11">
    <source>
        <dbReference type="PROSITE-ProRule" id="PRU00042"/>
    </source>
</evidence>
<feature type="domain" description="C2H2-type" evidence="13">
    <location>
        <begin position="285"/>
        <end position="317"/>
    </location>
</feature>
<dbReference type="InterPro" id="IPR013087">
    <property type="entry name" value="Znf_C2H2_type"/>
</dbReference>
<feature type="compositionally biased region" description="Basic and acidic residues" evidence="12">
    <location>
        <begin position="58"/>
        <end position="72"/>
    </location>
</feature>
<keyword evidence="15" id="KW-1185">Reference proteome</keyword>
<dbReference type="Pfam" id="PF00096">
    <property type="entry name" value="zf-C2H2"/>
    <property type="match status" value="2"/>
</dbReference>
<dbReference type="SMART" id="SM00355">
    <property type="entry name" value="ZnF_C2H2"/>
    <property type="match status" value="7"/>
</dbReference>
<gene>
    <name evidence="14" type="ORF">WMY93_006759</name>
</gene>
<evidence type="ECO:0000256" key="7">
    <source>
        <dbReference type="ARBA" id="ARBA00023015"/>
    </source>
</evidence>
<dbReference type="EMBL" id="JBBPFD010000004">
    <property type="protein sequence ID" value="KAK7930364.1"/>
    <property type="molecule type" value="Genomic_DNA"/>
</dbReference>
<dbReference type="FunFam" id="3.30.160.60:FF:000478">
    <property type="entry name" value="Zinc finger protein 133"/>
    <property type="match status" value="1"/>
</dbReference>
<evidence type="ECO:0000256" key="3">
    <source>
        <dbReference type="ARBA" id="ARBA00022723"/>
    </source>
</evidence>
<evidence type="ECO:0000256" key="10">
    <source>
        <dbReference type="ARBA" id="ARBA00023242"/>
    </source>
</evidence>
<evidence type="ECO:0000256" key="4">
    <source>
        <dbReference type="ARBA" id="ARBA00022737"/>
    </source>
</evidence>
<keyword evidence="8" id="KW-0238">DNA-binding</keyword>
<feature type="domain" description="C2H2-type" evidence="13">
    <location>
        <begin position="230"/>
        <end position="257"/>
    </location>
</feature>
<evidence type="ECO:0000313" key="14">
    <source>
        <dbReference type="EMBL" id="KAK7930364.1"/>
    </source>
</evidence>
<accession>A0AAW0PUY0</accession>
<dbReference type="InterPro" id="IPR036236">
    <property type="entry name" value="Znf_C2H2_sf"/>
</dbReference>
<dbReference type="Proteomes" id="UP001460270">
    <property type="component" value="Unassembled WGS sequence"/>
</dbReference>
<feature type="compositionally biased region" description="Polar residues" evidence="12">
    <location>
        <begin position="259"/>
        <end position="275"/>
    </location>
</feature>
<feature type="region of interest" description="Disordered" evidence="12">
    <location>
        <begin position="255"/>
        <end position="277"/>
    </location>
</feature>
<dbReference type="SUPFAM" id="SSF57667">
    <property type="entry name" value="beta-beta-alpha zinc fingers"/>
    <property type="match status" value="4"/>
</dbReference>
<dbReference type="GO" id="GO:0008270">
    <property type="term" value="F:zinc ion binding"/>
    <property type="evidence" value="ECO:0007669"/>
    <property type="project" value="UniProtKB-KW"/>
</dbReference>
<keyword evidence="4" id="KW-0677">Repeat</keyword>
<evidence type="ECO:0000256" key="12">
    <source>
        <dbReference type="SAM" id="MobiDB-lite"/>
    </source>
</evidence>
<dbReference type="GO" id="GO:0005634">
    <property type="term" value="C:nucleus"/>
    <property type="evidence" value="ECO:0007669"/>
    <property type="project" value="UniProtKB-SubCell"/>
</dbReference>
<evidence type="ECO:0000256" key="2">
    <source>
        <dbReference type="ARBA" id="ARBA00006991"/>
    </source>
</evidence>
<organism evidence="14 15">
    <name type="scientific">Mugilogobius chulae</name>
    <name type="common">yellowstripe goby</name>
    <dbReference type="NCBI Taxonomy" id="88201"/>
    <lineage>
        <taxon>Eukaryota</taxon>
        <taxon>Metazoa</taxon>
        <taxon>Chordata</taxon>
        <taxon>Craniata</taxon>
        <taxon>Vertebrata</taxon>
        <taxon>Euteleostomi</taxon>
        <taxon>Actinopterygii</taxon>
        <taxon>Neopterygii</taxon>
        <taxon>Teleostei</taxon>
        <taxon>Neoteleostei</taxon>
        <taxon>Acanthomorphata</taxon>
        <taxon>Gobiaria</taxon>
        <taxon>Gobiiformes</taxon>
        <taxon>Gobioidei</taxon>
        <taxon>Gobiidae</taxon>
        <taxon>Gobionellinae</taxon>
        <taxon>Mugilogobius</taxon>
    </lineage>
</organism>
<comment type="caution">
    <text evidence="14">The sequence shown here is derived from an EMBL/GenBank/DDBJ whole genome shotgun (WGS) entry which is preliminary data.</text>
</comment>
<evidence type="ECO:0000256" key="1">
    <source>
        <dbReference type="ARBA" id="ARBA00004123"/>
    </source>
</evidence>
<keyword evidence="7" id="KW-0805">Transcription regulation</keyword>
<dbReference type="GO" id="GO:0001228">
    <property type="term" value="F:DNA-binding transcription activator activity, RNA polymerase II-specific"/>
    <property type="evidence" value="ECO:0007669"/>
    <property type="project" value="TreeGrafter"/>
</dbReference>
<keyword evidence="9" id="KW-0804">Transcription</keyword>
<dbReference type="FunFam" id="3.30.160.60:FF:000202">
    <property type="entry name" value="Zinc finger protein 574"/>
    <property type="match status" value="1"/>
</dbReference>
<evidence type="ECO:0000256" key="6">
    <source>
        <dbReference type="ARBA" id="ARBA00022833"/>
    </source>
</evidence>
<evidence type="ECO:0000313" key="15">
    <source>
        <dbReference type="Proteomes" id="UP001460270"/>
    </source>
</evidence>
<evidence type="ECO:0000259" key="13">
    <source>
        <dbReference type="PROSITE" id="PS50157"/>
    </source>
</evidence>
<evidence type="ECO:0000256" key="5">
    <source>
        <dbReference type="ARBA" id="ARBA00022771"/>
    </source>
</evidence>
<feature type="region of interest" description="Disordered" evidence="12">
    <location>
        <begin position="170"/>
        <end position="189"/>
    </location>
</feature>
<feature type="domain" description="C2H2-type" evidence="13">
    <location>
        <begin position="145"/>
        <end position="172"/>
    </location>
</feature>
<feature type="domain" description="C2H2-type" evidence="13">
    <location>
        <begin position="197"/>
        <end position="229"/>
    </location>
</feature>
<evidence type="ECO:0000256" key="9">
    <source>
        <dbReference type="ARBA" id="ARBA00023163"/>
    </source>
</evidence>
<feature type="region of interest" description="Disordered" evidence="12">
    <location>
        <begin position="54"/>
        <end position="79"/>
    </location>
</feature>
<proteinExistence type="inferred from homology"/>
<feature type="domain" description="C2H2-type" evidence="13">
    <location>
        <begin position="117"/>
        <end position="144"/>
    </location>
</feature>
<dbReference type="GO" id="GO:0032502">
    <property type="term" value="P:developmental process"/>
    <property type="evidence" value="ECO:0007669"/>
    <property type="project" value="UniProtKB-ARBA"/>
</dbReference>
<dbReference type="PANTHER" id="PTHR24393">
    <property type="entry name" value="ZINC FINGER PROTEIN"/>
    <property type="match status" value="1"/>
</dbReference>
<sequence>MCATAGVSSGWTIQDWSTYCFWTRVEPKEEPEPEPELSIKQESEEIQIVVKTEDDEDKSCVLHPKEETKAEADPPEADLCPDRRPHRTYSCSDCGQSFRRKMYLIQHKETHSDERPHKCSECDKMFKSFRQLKQHMKTHSGGKGYICAQCDEKFSCRLYLDLHQRLHRRDKRDLSTHTEQRPSSCSDADRKSRETLHRCSACHLSFSCRGVLMDHRLKQHMATHSGGKGYICAQCDETFSCRLYLDLHQRLHRREKSDLNTQTQSGSDQRPSSCSGADRKPLELHRCSACHMSFSCRGALLDHTLKQHMSVHTQQQQQTPASCPVCGTQYTRRSTLQFHMLVPTKKNAANVEFVTKTVGESGTYSPACLCLVKKPYS</sequence>
<feature type="domain" description="C2H2-type" evidence="13">
    <location>
        <begin position="89"/>
        <end position="116"/>
    </location>
</feature>